<feature type="compositionally biased region" description="Acidic residues" evidence="1">
    <location>
        <begin position="601"/>
        <end position="610"/>
    </location>
</feature>
<feature type="region of interest" description="Disordered" evidence="1">
    <location>
        <begin position="409"/>
        <end position="664"/>
    </location>
</feature>
<keyword evidence="3" id="KW-1185">Reference proteome</keyword>
<feature type="region of interest" description="Disordered" evidence="1">
    <location>
        <begin position="325"/>
        <end position="395"/>
    </location>
</feature>
<feature type="compositionally biased region" description="Basic and acidic residues" evidence="1">
    <location>
        <begin position="622"/>
        <end position="634"/>
    </location>
</feature>
<proteinExistence type="predicted"/>
<dbReference type="AlphaFoldDB" id="A0A182QBI2"/>
<feature type="compositionally biased region" description="Polar residues" evidence="1">
    <location>
        <begin position="502"/>
        <end position="511"/>
    </location>
</feature>
<feature type="compositionally biased region" description="Polar residues" evidence="1">
    <location>
        <begin position="564"/>
        <end position="579"/>
    </location>
</feature>
<dbReference type="Proteomes" id="UP000075886">
    <property type="component" value="Unassembled WGS sequence"/>
</dbReference>
<protein>
    <submittedName>
        <fullName evidence="2">Uncharacterized protein</fullName>
    </submittedName>
</protein>
<reference evidence="2" key="2">
    <citation type="submission" date="2020-05" db="UniProtKB">
        <authorList>
            <consortium name="EnsemblMetazoa"/>
        </authorList>
    </citation>
    <scope>IDENTIFICATION</scope>
    <source>
        <strain evidence="2">FAR1</strain>
    </source>
</reference>
<accession>A0A182QBI2</accession>
<evidence type="ECO:0000256" key="1">
    <source>
        <dbReference type="SAM" id="MobiDB-lite"/>
    </source>
</evidence>
<name>A0A182QBI2_9DIPT</name>
<evidence type="ECO:0000313" key="3">
    <source>
        <dbReference type="Proteomes" id="UP000075886"/>
    </source>
</evidence>
<feature type="compositionally biased region" description="Polar residues" evidence="1">
    <location>
        <begin position="530"/>
        <end position="540"/>
    </location>
</feature>
<sequence>MEPSPESEAKDIIAKYMSNCSISSSIDGSFNDRERLAELHKQVELKKAYRDDIRRLNSGLYALKQGMLSRSDKDEIADQLAGELNVAIRQLAEAQHETPGGLDRQSFEQKILGNSHQYLVEQMELQKLQSVVRLQDQLRAKLLGTRIVKQLEREQAAVASEEKELTKLEVISNQAMQKREEMFHRKRREIADSLIQIGEAMVQVKELRQKLAEGSKDQHRNELHDEQGSDYDLRNEEGRKDNLGAVGENVKGTFASEPLFESIDWNFSSVSMDCQLNLNFKNPNDFPDILTHLSSMNTGKLKLKRDKPQTLNVQSDQKVCKRKGTPIKVPKNVEGTKDSPQGGLDGTKVAKKPKKSDKDEDIIEIHPDEVENVPSKKNRKIDKQDGSNVGRVAPKQVLQVAVDNIPKAKATTAATENQRPRRHSGTLIVAHAKSPSPIGAKKTSPKLEKKRASTIFGESIKKDEKGAVNSAVKQTKVNQTKESQSTNQQSPPTPPVIAAGRQQKSNASRQRNLPGILKRNRSSEMLSPVGATSSKATRSASIVAAKRVEPTAMQQDDTEDMEASASNSSLDFAMQSSSGELDINLSGEFQLPEAGGMNDDGIGDDEDELDFLSASPRKNRKDKANGERKSKSADADGSANMDSFGFDFEGSNSSENMDQQDDLF</sequence>
<dbReference type="VEuPathDB" id="VectorBase:AFAF006863"/>
<feature type="compositionally biased region" description="Polar residues" evidence="1">
    <location>
        <begin position="471"/>
        <end position="482"/>
    </location>
</feature>
<dbReference type="EnsemblMetazoa" id="AFAF006863-RA">
    <property type="protein sequence ID" value="AFAF006863-PA"/>
    <property type="gene ID" value="AFAF006863"/>
</dbReference>
<dbReference type="EMBL" id="AXCN02000573">
    <property type="status" value="NOT_ANNOTATED_CDS"/>
    <property type="molecule type" value="Genomic_DNA"/>
</dbReference>
<feature type="region of interest" description="Disordered" evidence="1">
    <location>
        <begin position="211"/>
        <end position="237"/>
    </location>
</feature>
<evidence type="ECO:0000313" key="2">
    <source>
        <dbReference type="EnsemblMetazoa" id="AFAF006863-PA"/>
    </source>
</evidence>
<organism evidence="2 3">
    <name type="scientific">Anopheles farauti</name>
    <dbReference type="NCBI Taxonomy" id="69004"/>
    <lineage>
        <taxon>Eukaryota</taxon>
        <taxon>Metazoa</taxon>
        <taxon>Ecdysozoa</taxon>
        <taxon>Arthropoda</taxon>
        <taxon>Hexapoda</taxon>
        <taxon>Insecta</taxon>
        <taxon>Pterygota</taxon>
        <taxon>Neoptera</taxon>
        <taxon>Endopterygota</taxon>
        <taxon>Diptera</taxon>
        <taxon>Nematocera</taxon>
        <taxon>Culicoidea</taxon>
        <taxon>Culicidae</taxon>
        <taxon>Anophelinae</taxon>
        <taxon>Anopheles</taxon>
    </lineage>
</organism>
<reference evidence="3" key="1">
    <citation type="submission" date="2014-01" db="EMBL/GenBank/DDBJ databases">
        <title>The Genome Sequence of Anopheles farauti FAR1 (V2).</title>
        <authorList>
            <consortium name="The Broad Institute Genomics Platform"/>
            <person name="Neafsey D.E."/>
            <person name="Besansky N."/>
            <person name="Howell P."/>
            <person name="Walton C."/>
            <person name="Young S.K."/>
            <person name="Zeng Q."/>
            <person name="Gargeya S."/>
            <person name="Fitzgerald M."/>
            <person name="Haas B."/>
            <person name="Abouelleil A."/>
            <person name="Allen A.W."/>
            <person name="Alvarado L."/>
            <person name="Arachchi H.M."/>
            <person name="Berlin A.M."/>
            <person name="Chapman S.B."/>
            <person name="Gainer-Dewar J."/>
            <person name="Goldberg J."/>
            <person name="Griggs A."/>
            <person name="Gujja S."/>
            <person name="Hansen M."/>
            <person name="Howarth C."/>
            <person name="Imamovic A."/>
            <person name="Ireland A."/>
            <person name="Larimer J."/>
            <person name="McCowan C."/>
            <person name="Murphy C."/>
            <person name="Pearson M."/>
            <person name="Poon T.W."/>
            <person name="Priest M."/>
            <person name="Roberts A."/>
            <person name="Saif S."/>
            <person name="Shea T."/>
            <person name="Sisk P."/>
            <person name="Sykes S."/>
            <person name="Wortman J."/>
            <person name="Nusbaum C."/>
            <person name="Birren B."/>
        </authorList>
    </citation>
    <scope>NUCLEOTIDE SEQUENCE [LARGE SCALE GENOMIC DNA]</scope>
    <source>
        <strain evidence="3">FAR1</strain>
    </source>
</reference>